<dbReference type="PANTHER" id="PTHR12049">
    <property type="entry name" value="PROTEIN ARGININE METHYLTRANSFERASE NDUFAF7, MITOCHONDRIAL"/>
    <property type="match status" value="1"/>
</dbReference>
<gene>
    <name evidence="3" type="ORF">JHL22_11595</name>
</gene>
<accession>A0ABS1EEZ0</accession>
<evidence type="ECO:0000256" key="1">
    <source>
        <dbReference type="ARBA" id="ARBA00022603"/>
    </source>
</evidence>
<keyword evidence="4" id="KW-1185">Reference proteome</keyword>
<evidence type="ECO:0000313" key="4">
    <source>
        <dbReference type="Proteomes" id="UP000635316"/>
    </source>
</evidence>
<dbReference type="RefSeq" id="WP_200237565.1">
    <property type="nucleotide sequence ID" value="NZ_JAENGP010000013.1"/>
</dbReference>
<dbReference type="GO" id="GO:0008168">
    <property type="term" value="F:methyltransferase activity"/>
    <property type="evidence" value="ECO:0007669"/>
    <property type="project" value="UniProtKB-KW"/>
</dbReference>
<sequence>MSHIPRKNHFPDIDPISLEHSTHTATHLKQLIGQQGSIPFQVWMHEALYAPGLGYYASGNTKLGNYQNQAITQGLPGDFTTAPELSPWFARTLSRQIKQVLQASGTTAILEFGAGTGKLAYDILSTLNNPAIKYFILELSADLKSRQQEKLADFNGQVQWLDALPKHFEGCVIANEVLDAMPVNLFEWQEDGSLAEKHVSLNEAGEFTWFKQPANAAMAEKITARMPVFPAYASEVNLQAEAWINEMGNWLKKGVAILIDYGFPQKEYYHPQRSQGTLMCHLRHHAHDNALIYPGIQDITAHVDFTAMADAALDSGLEVLGYTSQANFLLNCGLMDLLAALDPQDVARYAKEIAPVQKLVSEAEMGELFKVLAIGFDIGEDLLGFTRADRRHTL</sequence>
<protein>
    <submittedName>
        <fullName evidence="3">SAM-dependent methyltransferase</fullName>
    </submittedName>
</protein>
<dbReference type="InterPro" id="IPR003788">
    <property type="entry name" value="NDUFAF7"/>
</dbReference>
<evidence type="ECO:0000313" key="3">
    <source>
        <dbReference type="EMBL" id="MBK1781863.1"/>
    </source>
</evidence>
<organism evidence="3 4">
    <name type="scientific">Advenella mandrilli</name>
    <dbReference type="NCBI Taxonomy" id="2800330"/>
    <lineage>
        <taxon>Bacteria</taxon>
        <taxon>Pseudomonadati</taxon>
        <taxon>Pseudomonadota</taxon>
        <taxon>Betaproteobacteria</taxon>
        <taxon>Burkholderiales</taxon>
        <taxon>Alcaligenaceae</taxon>
    </lineage>
</organism>
<dbReference type="SUPFAM" id="SSF53335">
    <property type="entry name" value="S-adenosyl-L-methionine-dependent methyltransferases"/>
    <property type="match status" value="1"/>
</dbReference>
<dbReference type="Gene3D" id="3.40.50.12710">
    <property type="match status" value="1"/>
</dbReference>
<name>A0ABS1EEZ0_9BURK</name>
<dbReference type="InterPro" id="IPR029063">
    <property type="entry name" value="SAM-dependent_MTases_sf"/>
</dbReference>
<dbReference type="PANTHER" id="PTHR12049:SF7">
    <property type="entry name" value="PROTEIN ARGININE METHYLTRANSFERASE NDUFAF7, MITOCHONDRIAL"/>
    <property type="match status" value="1"/>
</dbReference>
<dbReference type="Proteomes" id="UP000635316">
    <property type="component" value="Unassembled WGS sequence"/>
</dbReference>
<comment type="caution">
    <text evidence="3">The sequence shown here is derived from an EMBL/GenBank/DDBJ whole genome shotgun (WGS) entry which is preliminary data.</text>
</comment>
<evidence type="ECO:0000256" key="2">
    <source>
        <dbReference type="ARBA" id="ARBA00022679"/>
    </source>
</evidence>
<dbReference type="EMBL" id="JAENGP010000013">
    <property type="protein sequence ID" value="MBK1781863.1"/>
    <property type="molecule type" value="Genomic_DNA"/>
</dbReference>
<keyword evidence="2" id="KW-0808">Transferase</keyword>
<reference evidence="3 4" key="1">
    <citation type="submission" date="2020-12" db="EMBL/GenBank/DDBJ databases">
        <authorList>
            <person name="Lu T."/>
            <person name="Wang Q."/>
            <person name="Han X."/>
        </authorList>
    </citation>
    <scope>NUCLEOTIDE SEQUENCE [LARGE SCALE GENOMIC DNA]</scope>
    <source>
        <strain evidence="3 4">WQ 585</strain>
    </source>
</reference>
<dbReference type="InterPro" id="IPR038375">
    <property type="entry name" value="NDUFAF7_sf"/>
</dbReference>
<dbReference type="Pfam" id="PF02636">
    <property type="entry name" value="Methyltransf_28"/>
    <property type="match status" value="1"/>
</dbReference>
<proteinExistence type="predicted"/>
<keyword evidence="1 3" id="KW-0489">Methyltransferase</keyword>
<dbReference type="GO" id="GO:0032259">
    <property type="term" value="P:methylation"/>
    <property type="evidence" value="ECO:0007669"/>
    <property type="project" value="UniProtKB-KW"/>
</dbReference>